<dbReference type="EMBL" id="CBTK010000119">
    <property type="protein sequence ID" value="CDH45084.1"/>
    <property type="molecule type" value="Genomic_DNA"/>
</dbReference>
<gene>
    <name evidence="1" type="ORF">BN874_2050001</name>
</gene>
<evidence type="ECO:0000313" key="1">
    <source>
        <dbReference type="EMBL" id="CDH45084.1"/>
    </source>
</evidence>
<organism evidence="1 2">
    <name type="scientific">Candidatus Contendobacter odensis Run_B_J11</name>
    <dbReference type="NCBI Taxonomy" id="1400861"/>
    <lineage>
        <taxon>Bacteria</taxon>
        <taxon>Pseudomonadati</taxon>
        <taxon>Pseudomonadota</taxon>
        <taxon>Gammaproteobacteria</taxon>
        <taxon>Candidatus Competibacteraceae</taxon>
        <taxon>Candidatus Contendibacter</taxon>
    </lineage>
</organism>
<evidence type="ECO:0000313" key="2">
    <source>
        <dbReference type="Proteomes" id="UP000019184"/>
    </source>
</evidence>
<keyword evidence="2" id="KW-1185">Reference proteome</keyword>
<dbReference type="Proteomes" id="UP000019184">
    <property type="component" value="Unassembled WGS sequence"/>
</dbReference>
<proteinExistence type="predicted"/>
<dbReference type="AlphaFoldDB" id="A0A7U7GBL2"/>
<accession>A0A7U7GBL2</accession>
<reference evidence="1 2" key="1">
    <citation type="journal article" date="2014" name="ISME J.">
        <title>Candidatus Competibacter-lineage genomes retrieved from metagenomes reveal functional metabolic diversity.</title>
        <authorList>
            <person name="McIlroy S.J."/>
            <person name="Albertsen M."/>
            <person name="Andresen E.K."/>
            <person name="Saunders A.M."/>
            <person name="Kristiansen R."/>
            <person name="Stokholm-Bjerregaard M."/>
            <person name="Nielsen K.L."/>
            <person name="Nielsen P.H."/>
        </authorList>
    </citation>
    <scope>NUCLEOTIDE SEQUENCE [LARGE SCALE GENOMIC DNA]</scope>
    <source>
        <strain evidence="1 2">Run_B_J11</strain>
    </source>
</reference>
<comment type="caution">
    <text evidence="1">The sequence shown here is derived from an EMBL/GenBank/DDBJ whole genome shotgun (WGS) entry which is preliminary data.</text>
</comment>
<name>A0A7U7GBL2_9GAMM</name>
<protein>
    <submittedName>
        <fullName evidence="1">Uncharacterized protein</fullName>
    </submittedName>
</protein>
<sequence length="26" mass="3235">MFFYPISNLFYQALNNYLEFLVILNF</sequence>